<evidence type="ECO:0000313" key="1">
    <source>
        <dbReference type="EMBL" id="MBB3926557.1"/>
    </source>
</evidence>
<name>A0A7W6BMZ4_9SPHN</name>
<dbReference type="RefSeq" id="WP_188072068.1">
    <property type="nucleotide sequence ID" value="NZ_JACIDT010000007.1"/>
</dbReference>
<dbReference type="AlphaFoldDB" id="A0A7W6BMZ4"/>
<gene>
    <name evidence="1" type="ORF">GGR43_002277</name>
</gene>
<accession>A0A7W6BMZ4</accession>
<dbReference type="Proteomes" id="UP000571950">
    <property type="component" value="Unassembled WGS sequence"/>
</dbReference>
<proteinExistence type="predicted"/>
<dbReference type="PROSITE" id="PS51318">
    <property type="entry name" value="TAT"/>
    <property type="match status" value="1"/>
</dbReference>
<keyword evidence="2" id="KW-1185">Reference proteome</keyword>
<dbReference type="EMBL" id="JACIDT010000007">
    <property type="protein sequence ID" value="MBB3926557.1"/>
    <property type="molecule type" value="Genomic_DNA"/>
</dbReference>
<evidence type="ECO:0000313" key="2">
    <source>
        <dbReference type="Proteomes" id="UP000571950"/>
    </source>
</evidence>
<organism evidence="1 2">
    <name type="scientific">Sphingobium jiangsuense</name>
    <dbReference type="NCBI Taxonomy" id="870476"/>
    <lineage>
        <taxon>Bacteria</taxon>
        <taxon>Pseudomonadati</taxon>
        <taxon>Pseudomonadota</taxon>
        <taxon>Alphaproteobacteria</taxon>
        <taxon>Sphingomonadales</taxon>
        <taxon>Sphingomonadaceae</taxon>
        <taxon>Sphingobium</taxon>
    </lineage>
</organism>
<protein>
    <submittedName>
        <fullName evidence="1">Uncharacterized protein</fullName>
    </submittedName>
</protein>
<reference evidence="1 2" key="1">
    <citation type="submission" date="2020-08" db="EMBL/GenBank/DDBJ databases">
        <title>Genomic Encyclopedia of Type Strains, Phase IV (KMG-IV): sequencing the most valuable type-strain genomes for metagenomic binning, comparative biology and taxonomic classification.</title>
        <authorList>
            <person name="Goeker M."/>
        </authorList>
    </citation>
    <scope>NUCLEOTIDE SEQUENCE [LARGE SCALE GENOMIC DNA]</scope>
    <source>
        <strain evidence="1 2">DSM 26189</strain>
    </source>
</reference>
<sequence>MSRIARRTLLKGAALLPAGHLAGASPLPAAGRERPRFIIDHRLPEADHIAARARAQGCPVADPEGEIIRLLLDRRDPWLSASGAIIGLTGWSDLMLAQDALRMAGRPLLHASALRDGREEQLIGRADSRAGATLASLLGGEDMRRPARTTSFVWAA</sequence>
<dbReference type="InterPro" id="IPR006311">
    <property type="entry name" value="TAT_signal"/>
</dbReference>
<comment type="caution">
    <text evidence="1">The sequence shown here is derived from an EMBL/GenBank/DDBJ whole genome shotgun (WGS) entry which is preliminary data.</text>
</comment>